<protein>
    <submittedName>
        <fullName evidence="4">Amidase</fullName>
    </submittedName>
</protein>
<feature type="compositionally biased region" description="Gly residues" evidence="2">
    <location>
        <begin position="241"/>
        <end position="251"/>
    </location>
</feature>
<dbReference type="RefSeq" id="WP_344466075.1">
    <property type="nucleotide sequence ID" value="NZ_BAAANT010000019.1"/>
</dbReference>
<comment type="similarity">
    <text evidence="1">Belongs to the amidase family.</text>
</comment>
<dbReference type="InterPro" id="IPR023631">
    <property type="entry name" value="Amidase_dom"/>
</dbReference>
<name>A0ABP5LF29_9ACTN</name>
<feature type="domain" description="Amidase" evidence="3">
    <location>
        <begin position="26"/>
        <end position="457"/>
    </location>
</feature>
<evidence type="ECO:0000256" key="1">
    <source>
        <dbReference type="ARBA" id="ARBA00009199"/>
    </source>
</evidence>
<reference evidence="5" key="1">
    <citation type="journal article" date="2019" name="Int. J. Syst. Evol. Microbiol.">
        <title>The Global Catalogue of Microorganisms (GCM) 10K type strain sequencing project: providing services to taxonomists for standard genome sequencing and annotation.</title>
        <authorList>
            <consortium name="The Broad Institute Genomics Platform"/>
            <consortium name="The Broad Institute Genome Sequencing Center for Infectious Disease"/>
            <person name="Wu L."/>
            <person name="Ma J."/>
        </authorList>
    </citation>
    <scope>NUCLEOTIDE SEQUENCE [LARGE SCALE GENOMIC DNA]</scope>
    <source>
        <strain evidence="5">JCM 14560</strain>
    </source>
</reference>
<organism evidence="4 5">
    <name type="scientific">Kitasatospora kazusensis</name>
    <dbReference type="NCBI Taxonomy" id="407974"/>
    <lineage>
        <taxon>Bacteria</taxon>
        <taxon>Bacillati</taxon>
        <taxon>Actinomycetota</taxon>
        <taxon>Actinomycetes</taxon>
        <taxon>Kitasatosporales</taxon>
        <taxon>Streptomycetaceae</taxon>
        <taxon>Kitasatospora</taxon>
    </lineage>
</organism>
<proteinExistence type="inferred from homology"/>
<dbReference type="Gene3D" id="3.90.1300.10">
    <property type="entry name" value="Amidase signature (AS) domain"/>
    <property type="match status" value="1"/>
</dbReference>
<dbReference type="Pfam" id="PF01425">
    <property type="entry name" value="Amidase"/>
    <property type="match status" value="1"/>
</dbReference>
<dbReference type="PANTHER" id="PTHR11895:SF7">
    <property type="entry name" value="GLUTAMYL-TRNA(GLN) AMIDOTRANSFERASE SUBUNIT A, MITOCHONDRIAL"/>
    <property type="match status" value="1"/>
</dbReference>
<dbReference type="InterPro" id="IPR036928">
    <property type="entry name" value="AS_sf"/>
</dbReference>
<dbReference type="InterPro" id="IPR000120">
    <property type="entry name" value="Amidase"/>
</dbReference>
<keyword evidence="5" id="KW-1185">Reference proteome</keyword>
<dbReference type="EMBL" id="BAAANT010000019">
    <property type="protein sequence ID" value="GAA2146187.1"/>
    <property type="molecule type" value="Genomic_DNA"/>
</dbReference>
<comment type="caution">
    <text evidence="4">The sequence shown here is derived from an EMBL/GenBank/DDBJ whole genome shotgun (WGS) entry which is preliminary data.</text>
</comment>
<evidence type="ECO:0000313" key="4">
    <source>
        <dbReference type="EMBL" id="GAA2146187.1"/>
    </source>
</evidence>
<evidence type="ECO:0000256" key="2">
    <source>
        <dbReference type="SAM" id="MobiDB-lite"/>
    </source>
</evidence>
<feature type="region of interest" description="Disordered" evidence="2">
    <location>
        <begin position="238"/>
        <end position="261"/>
    </location>
</feature>
<dbReference type="Proteomes" id="UP001422759">
    <property type="component" value="Unassembled WGS sequence"/>
</dbReference>
<evidence type="ECO:0000313" key="5">
    <source>
        <dbReference type="Proteomes" id="UP001422759"/>
    </source>
</evidence>
<dbReference type="PANTHER" id="PTHR11895">
    <property type="entry name" value="TRANSAMIDASE"/>
    <property type="match status" value="1"/>
</dbReference>
<sequence length="478" mass="49500">MTGWVGRRAVEIAEAVRSGKVTPRQVVAEHLARIKDVDARVGAFRKVLAERALGEADALAERADLAVLPLAGVPVAIKDNLPVAGEATRHGSAATSASPAAADHETVRRLRAAGAVIVGLTNVPELCVFGTTDSVFGVTRSPWDLSRTAGGSSGGSAAAVAAAMVPIALGNDGMGSIRIPSADCGVLGLKPGTGLVPADFGVDGWFGMAENGPIATCAADARLMLSVLAGLPAVRGPAAGPDGGGGPGAAGHWGLADGEADTESGPLRIALSTRCPTPGIAVDPAYAFAVRDTGRVLAAAGHRVLPAEAPYPAWLGAASVARWLAGTAADARHLDPARLNPRTRRHAAVGRAVAGAGLVRPGQRTRWLSRLERFFAEHDVLVTPALARTPPPAETWHARSWTANMLSNIRYAPFSHPWNLAGWPALVLPGGEHPISYQEFPLSVQLVAPPGGEQRLLALAAEIERRRPWERTAPDPAR</sequence>
<evidence type="ECO:0000259" key="3">
    <source>
        <dbReference type="Pfam" id="PF01425"/>
    </source>
</evidence>
<dbReference type="SUPFAM" id="SSF75304">
    <property type="entry name" value="Amidase signature (AS) enzymes"/>
    <property type="match status" value="1"/>
</dbReference>
<accession>A0ABP5LF29</accession>
<gene>
    <name evidence="4" type="ORF">GCM10009760_35620</name>
</gene>